<proteinExistence type="predicted"/>
<dbReference type="Pfam" id="PF08002">
    <property type="entry name" value="DUF1697"/>
    <property type="match status" value="1"/>
</dbReference>
<sequence length="186" mass="20914">MAVSTYIALLRGINVGGKNTVRMEALRQMFERLGFDCVQTYIQSGNVVFKSTEDTKSVQQRIEQEFGQVFGFAVTVLVRTLEELAELVAHCPFSEEELEEAVAASAAESLYVAFLRQAPGPDDIEKLSAYRNESEKFQIQGRDVFLLFYQGIRNSKLANHLDKLGIPMTVRNWNTVNKLAALARCK</sequence>
<accession>A0A1H8UBK2</accession>
<keyword evidence="2" id="KW-1185">Reference proteome</keyword>
<dbReference type="InterPro" id="IPR012545">
    <property type="entry name" value="DUF1697"/>
</dbReference>
<dbReference type="EMBL" id="FODY01000008">
    <property type="protein sequence ID" value="SEO99998.1"/>
    <property type="molecule type" value="Genomic_DNA"/>
</dbReference>
<name>A0A1H8UBK2_9FIRM</name>
<reference evidence="1 2" key="1">
    <citation type="submission" date="2016-10" db="EMBL/GenBank/DDBJ databases">
        <authorList>
            <person name="de Groot N.N."/>
        </authorList>
    </citation>
    <scope>NUCLEOTIDE SEQUENCE [LARGE SCALE GENOMIC DNA]</scope>
    <source>
        <strain evidence="1 2">DSM 13305</strain>
    </source>
</reference>
<gene>
    <name evidence="1" type="ORF">SAMN04490178_10899</name>
</gene>
<evidence type="ECO:0000313" key="1">
    <source>
        <dbReference type="EMBL" id="SEO99998.1"/>
    </source>
</evidence>
<dbReference type="AlphaFoldDB" id="A0A1H8UBK2"/>
<dbReference type="STRING" id="112903.SAMN04490178_10899"/>
<evidence type="ECO:0000313" key="2">
    <source>
        <dbReference type="Proteomes" id="UP000198847"/>
    </source>
</evidence>
<dbReference type="PIRSF" id="PIRSF008502">
    <property type="entry name" value="UCP008502"/>
    <property type="match status" value="1"/>
</dbReference>
<protein>
    <submittedName>
        <fullName evidence="1">Uncharacterized conserved protein, DUF1697 family</fullName>
    </submittedName>
</protein>
<dbReference type="SUPFAM" id="SSF160379">
    <property type="entry name" value="SP0830-like"/>
    <property type="match status" value="1"/>
</dbReference>
<dbReference type="Gene3D" id="3.30.70.1280">
    <property type="entry name" value="SP0830-like domains"/>
    <property type="match status" value="1"/>
</dbReference>
<dbReference type="PANTHER" id="PTHR36439:SF1">
    <property type="entry name" value="DUF1697 DOMAIN-CONTAINING PROTEIN"/>
    <property type="match status" value="1"/>
</dbReference>
<dbReference type="RefSeq" id="WP_218140635.1">
    <property type="nucleotide sequence ID" value="NZ_FODY01000008.1"/>
</dbReference>
<dbReference type="PANTHER" id="PTHR36439">
    <property type="entry name" value="BLL4334 PROTEIN"/>
    <property type="match status" value="1"/>
</dbReference>
<dbReference type="Proteomes" id="UP000198847">
    <property type="component" value="Unassembled WGS sequence"/>
</dbReference>
<organism evidence="1 2">
    <name type="scientific">Propionispora vibrioides</name>
    <dbReference type="NCBI Taxonomy" id="112903"/>
    <lineage>
        <taxon>Bacteria</taxon>
        <taxon>Bacillati</taxon>
        <taxon>Bacillota</taxon>
        <taxon>Negativicutes</taxon>
        <taxon>Selenomonadales</taxon>
        <taxon>Sporomusaceae</taxon>
        <taxon>Propionispora</taxon>
    </lineage>
</organism>